<protein>
    <recommendedName>
        <fullName evidence="14">Odorant receptor 13a</fullName>
    </recommendedName>
</protein>
<comment type="subcellular location">
    <subcellularLocation>
        <location evidence="1">Cell membrane</location>
        <topology evidence="1">Multi-pass membrane protein</topology>
    </subcellularLocation>
</comment>
<evidence type="ECO:0000313" key="12">
    <source>
        <dbReference type="EMBL" id="KYQ57666.1"/>
    </source>
</evidence>
<dbReference type="Pfam" id="PF02949">
    <property type="entry name" value="7tm_6"/>
    <property type="match status" value="2"/>
</dbReference>
<evidence type="ECO:0000256" key="2">
    <source>
        <dbReference type="ARBA" id="ARBA00022475"/>
    </source>
</evidence>
<feature type="transmembrane region" description="Helical" evidence="11">
    <location>
        <begin position="152"/>
        <end position="172"/>
    </location>
</feature>
<dbReference type="GO" id="GO:0005549">
    <property type="term" value="F:odorant binding"/>
    <property type="evidence" value="ECO:0007669"/>
    <property type="project" value="InterPro"/>
</dbReference>
<keyword evidence="4 11" id="KW-0812">Transmembrane</keyword>
<evidence type="ECO:0000256" key="11">
    <source>
        <dbReference type="SAM" id="Phobius"/>
    </source>
</evidence>
<feature type="transmembrane region" description="Helical" evidence="11">
    <location>
        <begin position="834"/>
        <end position="854"/>
    </location>
</feature>
<keyword evidence="6 11" id="KW-1133">Transmembrane helix</keyword>
<feature type="transmembrane region" description="Helical" evidence="11">
    <location>
        <begin position="946"/>
        <end position="965"/>
    </location>
</feature>
<keyword evidence="10" id="KW-0175">Coiled coil</keyword>
<feature type="transmembrane region" description="Helical" evidence="11">
    <location>
        <begin position="390"/>
        <end position="420"/>
    </location>
</feature>
<dbReference type="GO" id="GO:0007165">
    <property type="term" value="P:signal transduction"/>
    <property type="evidence" value="ECO:0007669"/>
    <property type="project" value="UniProtKB-KW"/>
</dbReference>
<feature type="non-terminal residue" evidence="12">
    <location>
        <position position="1"/>
    </location>
</feature>
<feature type="coiled-coil region" evidence="10">
    <location>
        <begin position="911"/>
        <end position="938"/>
    </location>
</feature>
<feature type="transmembrane region" description="Helical" evidence="11">
    <location>
        <begin position="287"/>
        <end position="305"/>
    </location>
</feature>
<reference evidence="12 13" key="1">
    <citation type="submission" date="2015-09" db="EMBL/GenBank/DDBJ databases">
        <title>Trachymyrmex zeteki WGS genome.</title>
        <authorList>
            <person name="Nygaard S."/>
            <person name="Hu H."/>
            <person name="Boomsma J."/>
            <person name="Zhang G."/>
        </authorList>
    </citation>
    <scope>NUCLEOTIDE SEQUENCE [LARGE SCALE GENOMIC DNA]</scope>
    <source>
        <strain evidence="12">Tzet28-1</strain>
        <tissue evidence="12">Whole body</tissue>
    </source>
</reference>
<keyword evidence="5" id="KW-0552">Olfaction</keyword>
<evidence type="ECO:0000313" key="13">
    <source>
        <dbReference type="Proteomes" id="UP000075809"/>
    </source>
</evidence>
<evidence type="ECO:0000256" key="8">
    <source>
        <dbReference type="ARBA" id="ARBA00023170"/>
    </source>
</evidence>
<dbReference type="Proteomes" id="UP000075809">
    <property type="component" value="Unassembled WGS sequence"/>
</dbReference>
<feature type="transmembrane region" description="Helical" evidence="11">
    <location>
        <begin position="49"/>
        <end position="79"/>
    </location>
</feature>
<dbReference type="STRING" id="64791.A0A151XBC1"/>
<organism evidence="12 13">
    <name type="scientific">Mycetomoellerius zeteki</name>
    <dbReference type="NCBI Taxonomy" id="64791"/>
    <lineage>
        <taxon>Eukaryota</taxon>
        <taxon>Metazoa</taxon>
        <taxon>Ecdysozoa</taxon>
        <taxon>Arthropoda</taxon>
        <taxon>Hexapoda</taxon>
        <taxon>Insecta</taxon>
        <taxon>Pterygota</taxon>
        <taxon>Neoptera</taxon>
        <taxon>Endopterygota</taxon>
        <taxon>Hymenoptera</taxon>
        <taxon>Apocrita</taxon>
        <taxon>Aculeata</taxon>
        <taxon>Formicoidea</taxon>
        <taxon>Formicidae</taxon>
        <taxon>Myrmicinae</taxon>
        <taxon>Mycetomoellerius</taxon>
    </lineage>
</organism>
<accession>A0A151XBC1</accession>
<feature type="transmembrane region" description="Helical" evidence="11">
    <location>
        <begin position="571"/>
        <end position="589"/>
    </location>
</feature>
<keyword evidence="8" id="KW-0675">Receptor</keyword>
<evidence type="ECO:0000256" key="4">
    <source>
        <dbReference type="ARBA" id="ARBA00022692"/>
    </source>
</evidence>
<proteinExistence type="predicted"/>
<evidence type="ECO:0000256" key="10">
    <source>
        <dbReference type="SAM" id="Coils"/>
    </source>
</evidence>
<keyword evidence="3" id="KW-0716">Sensory transduction</keyword>
<sequence>FLALGAFIIFVYIMIQFWINVINIDLSTNVSRSDRMVFKMEYFIDEEKYFYLILLHINVAICIASIVAVALGTMFFTFIQHICGMFRIASYRIEYAININIQQNIILKNKIWMIKTINYAVDIHRQATKFVSVMIIRMQLLIHFITTFEKMLFILIVLGVACLSLSLFQLALFKSDVEKVLESFTYASVCIVCMYIGNLLGQMITDHNNHIFITAYNVQWYKTPLCIQRMILFLLQVGTKEFTLHIGGILDPSMKYMIGQENQYFGINRILLLAIGLWPYQQSNFTRFQHIFMSAILTTIIIFQVKDLLMQLQEVHYKLKDENEIAIIKKYDCIAKRYITLTTTLGICIVFACIIVQFWVNVIHIDLSTNVSRSYYILLKMEYFIDQEKYFYLILLHINVAICIASIVLVAIGTMCITFIQHICGMFKIASYRIKHAVNIDVPQNVTIKNKTLMIEGIIYAVDIHRQAMKYVSVSFTSCDTFTNVFLCLRLLKHFMTTFEIMTYCITGCLVICFSFNMFQYAFHDVFSPHSNILTLEEKMIHPDTQCNNLNKILLLAIGLWPYQQSKFTQFQFIFFCAILSAGIVFQVKNNIKLLYNIKIIANKSHFFKSYLYMKLCKTNFLQLTPLIILKCTLDLIIKVLSSVSFFILCMIKYNAFHLNIEIVKNLLMELRYILDDLKDKNEIAIIYKYSCIAKRYTVMLSVSGICGLFIIIITQIWSFIADVNTPMNMSQPHHLFILTEYFVDQEKYFCWMLLHMYGVLCVGMTIMVATGTMLISYLQHTCGMFKIARLTKHLVSTFEIMILSFTVGVVVCFSLNLYQVFQIASSKNNFNEFFLLIMYMAVSILYMFLANYMGQNIIDHNNHVFLTAYNIQWYRMPLHIQKVILFLLQRDTKKFVLNVGGIFEGSVEHFATVKHLLAQLQNVYNKLQDEYENAIMEKYGYIGKCYTTALTIFGICSVFTPIAAEFLLTTSNVVLPINASQARRMQFTTEYFIDQERYFSLILLHINAAFCIGLFAVIGIGTMLFAYLQFTCGMFKISSYRIERAMKINMLKNITTKNEKFIFEGIICAVDIHRQAMKLSELLISKFEIMLLCLIAVAVTSLSINLFRVLVKASVSYFVVIYSTQ</sequence>
<feature type="transmembrane region" description="Helical" evidence="11">
    <location>
        <begin position="501"/>
        <end position="523"/>
    </location>
</feature>
<keyword evidence="7 11" id="KW-0472">Membrane</keyword>
<evidence type="ECO:0000256" key="7">
    <source>
        <dbReference type="ARBA" id="ARBA00023136"/>
    </source>
</evidence>
<dbReference type="InterPro" id="IPR004117">
    <property type="entry name" value="7tm6_olfct_rcpt"/>
</dbReference>
<evidence type="ECO:0000256" key="3">
    <source>
        <dbReference type="ARBA" id="ARBA00022606"/>
    </source>
</evidence>
<dbReference type="GO" id="GO:0004984">
    <property type="term" value="F:olfactory receptor activity"/>
    <property type="evidence" value="ECO:0007669"/>
    <property type="project" value="InterPro"/>
</dbReference>
<feature type="transmembrane region" description="Helical" evidence="11">
    <location>
        <begin position="6"/>
        <end position="28"/>
    </location>
</feature>
<evidence type="ECO:0000256" key="1">
    <source>
        <dbReference type="ARBA" id="ARBA00004651"/>
    </source>
</evidence>
<evidence type="ECO:0000256" key="5">
    <source>
        <dbReference type="ARBA" id="ARBA00022725"/>
    </source>
</evidence>
<feature type="transmembrane region" description="Helical" evidence="11">
    <location>
        <begin position="1003"/>
        <end position="1029"/>
    </location>
</feature>
<keyword evidence="2" id="KW-1003">Cell membrane</keyword>
<dbReference type="PANTHER" id="PTHR21137">
    <property type="entry name" value="ODORANT RECEPTOR"/>
    <property type="match status" value="1"/>
</dbReference>
<feature type="transmembrane region" description="Helical" evidence="11">
    <location>
        <begin position="755"/>
        <end position="779"/>
    </location>
</feature>
<evidence type="ECO:0000256" key="6">
    <source>
        <dbReference type="ARBA" id="ARBA00022989"/>
    </source>
</evidence>
<feature type="transmembrane region" description="Helical" evidence="11">
    <location>
        <begin position="799"/>
        <end position="822"/>
    </location>
</feature>
<name>A0A151XBC1_9HYME</name>
<evidence type="ECO:0008006" key="14">
    <source>
        <dbReference type="Google" id="ProtNLM"/>
    </source>
</evidence>
<dbReference type="PANTHER" id="PTHR21137:SF35">
    <property type="entry name" value="ODORANT RECEPTOR 19A-RELATED"/>
    <property type="match status" value="1"/>
</dbReference>
<feature type="transmembrane region" description="Helical" evidence="11">
    <location>
        <begin position="1088"/>
        <end position="1108"/>
    </location>
</feature>
<feature type="transmembrane region" description="Helical" evidence="11">
    <location>
        <begin position="184"/>
        <end position="201"/>
    </location>
</feature>
<gene>
    <name evidence="12" type="ORF">ALC60_03628</name>
</gene>
<keyword evidence="13" id="KW-1185">Reference proteome</keyword>
<feature type="transmembrane region" description="Helical" evidence="11">
    <location>
        <begin position="264"/>
        <end position="281"/>
    </location>
</feature>
<feature type="transmembrane region" description="Helical" evidence="11">
    <location>
        <begin position="697"/>
        <end position="721"/>
    </location>
</feature>
<feature type="transmembrane region" description="Helical" evidence="11">
    <location>
        <begin position="338"/>
        <end position="360"/>
    </location>
</feature>
<dbReference type="GO" id="GO:0005886">
    <property type="term" value="C:plasma membrane"/>
    <property type="evidence" value="ECO:0007669"/>
    <property type="project" value="UniProtKB-SubCell"/>
</dbReference>
<evidence type="ECO:0000256" key="9">
    <source>
        <dbReference type="ARBA" id="ARBA00023224"/>
    </source>
</evidence>
<dbReference type="EMBL" id="KQ982335">
    <property type="protein sequence ID" value="KYQ57666.1"/>
    <property type="molecule type" value="Genomic_DNA"/>
</dbReference>
<keyword evidence="9" id="KW-0807">Transducer</keyword>
<dbReference type="AlphaFoldDB" id="A0A151XBC1"/>